<dbReference type="PANTHER" id="PTHR13318">
    <property type="entry name" value="PARTNER OF PAIRED, ISOFORM B-RELATED"/>
    <property type="match status" value="1"/>
</dbReference>
<dbReference type="Gene3D" id="3.80.10.10">
    <property type="entry name" value="Ribonuclease Inhibitor"/>
    <property type="match status" value="3"/>
</dbReference>
<dbReference type="Proteomes" id="UP000722791">
    <property type="component" value="Unassembled WGS sequence"/>
</dbReference>
<dbReference type="EMBL" id="BNCP01000061">
    <property type="protein sequence ID" value="GIL90878.1"/>
    <property type="molecule type" value="Genomic_DNA"/>
</dbReference>
<evidence type="ECO:0000259" key="3">
    <source>
        <dbReference type="Pfam" id="PF00646"/>
    </source>
</evidence>
<feature type="domain" description="F-box" evidence="3">
    <location>
        <begin position="184"/>
        <end position="220"/>
    </location>
</feature>
<dbReference type="AlphaFoldDB" id="A0A8J4GSG6"/>
<dbReference type="InterPro" id="IPR036047">
    <property type="entry name" value="F-box-like_dom_sf"/>
</dbReference>
<dbReference type="OrthoDB" id="550575at2759"/>
<dbReference type="InterPro" id="IPR006553">
    <property type="entry name" value="Leu-rich_rpt_Cys-con_subtyp"/>
</dbReference>
<evidence type="ECO:0000256" key="2">
    <source>
        <dbReference type="SAM" id="MobiDB-lite"/>
    </source>
</evidence>
<feature type="region of interest" description="Disordered" evidence="2">
    <location>
        <begin position="540"/>
        <end position="573"/>
    </location>
</feature>
<dbReference type="SUPFAM" id="SSF81383">
    <property type="entry name" value="F-box domain"/>
    <property type="match status" value="1"/>
</dbReference>
<dbReference type="GO" id="GO:0031146">
    <property type="term" value="P:SCF-dependent proteasomal ubiquitin-dependent protein catabolic process"/>
    <property type="evidence" value="ECO:0007669"/>
    <property type="project" value="TreeGrafter"/>
</dbReference>
<dbReference type="Pfam" id="PF00646">
    <property type="entry name" value="F-box"/>
    <property type="match status" value="1"/>
</dbReference>
<evidence type="ECO:0000256" key="1">
    <source>
        <dbReference type="ARBA" id="ARBA00004430"/>
    </source>
</evidence>
<feature type="region of interest" description="Disordered" evidence="2">
    <location>
        <begin position="1"/>
        <end position="21"/>
    </location>
</feature>
<feature type="region of interest" description="Disordered" evidence="2">
    <location>
        <begin position="377"/>
        <end position="488"/>
    </location>
</feature>
<comment type="subcellular location">
    <subcellularLocation>
        <location evidence="1">Cytoplasm</location>
        <location evidence="1">Cytoskeleton</location>
        <location evidence="1">Cilium axoneme</location>
    </subcellularLocation>
</comment>
<comment type="caution">
    <text evidence="5">The sequence shown here is derived from an EMBL/GenBank/DDBJ whole genome shotgun (WGS) entry which is preliminary data.</text>
</comment>
<protein>
    <recommendedName>
        <fullName evidence="3">F-box domain-containing protein</fullName>
    </recommendedName>
</protein>
<evidence type="ECO:0000313" key="4">
    <source>
        <dbReference type="EMBL" id="GIL90878.1"/>
    </source>
</evidence>
<accession>A0A8J4GSG6</accession>
<dbReference type="SMART" id="SM00367">
    <property type="entry name" value="LRR_CC"/>
    <property type="match status" value="3"/>
</dbReference>
<dbReference type="InterPro" id="IPR032675">
    <property type="entry name" value="LRR_dom_sf"/>
</dbReference>
<name>A0A8J4GSG6_9CHLO</name>
<reference evidence="5" key="1">
    <citation type="journal article" date="2021" name="Proc. Natl. Acad. Sci. U.S.A.">
        <title>Three genomes in the algal genus Volvox reveal the fate of a haploid sex-determining region after a transition to homothallism.</title>
        <authorList>
            <person name="Yamamoto K."/>
            <person name="Hamaji T."/>
            <person name="Kawai-Toyooka H."/>
            <person name="Matsuzaki R."/>
            <person name="Takahashi F."/>
            <person name="Nishimura Y."/>
            <person name="Kawachi M."/>
            <person name="Noguchi H."/>
            <person name="Minakuchi Y."/>
            <person name="Umen J.G."/>
            <person name="Toyoda A."/>
            <person name="Nozaki H."/>
        </authorList>
    </citation>
    <scope>NUCLEOTIDE SEQUENCE</scope>
    <source>
        <strain evidence="5">NIES-3785</strain>
        <strain evidence="4">NIES-3786</strain>
    </source>
</reference>
<dbReference type="GO" id="GO:0019005">
    <property type="term" value="C:SCF ubiquitin ligase complex"/>
    <property type="evidence" value="ECO:0007669"/>
    <property type="project" value="TreeGrafter"/>
</dbReference>
<gene>
    <name evidence="4" type="ORF">Vretifemale_18587</name>
    <name evidence="5" type="ORF">Vretimale_17157</name>
</gene>
<dbReference type="SUPFAM" id="SSF52047">
    <property type="entry name" value="RNI-like"/>
    <property type="match status" value="1"/>
</dbReference>
<feature type="compositionally biased region" description="Acidic residues" evidence="2">
    <location>
        <begin position="402"/>
        <end position="413"/>
    </location>
</feature>
<dbReference type="Proteomes" id="UP000747110">
    <property type="component" value="Unassembled WGS sequence"/>
</dbReference>
<feature type="region of interest" description="Disordered" evidence="2">
    <location>
        <begin position="135"/>
        <end position="157"/>
    </location>
</feature>
<organism evidence="5 6">
    <name type="scientific">Volvox reticuliferus</name>
    <dbReference type="NCBI Taxonomy" id="1737510"/>
    <lineage>
        <taxon>Eukaryota</taxon>
        <taxon>Viridiplantae</taxon>
        <taxon>Chlorophyta</taxon>
        <taxon>core chlorophytes</taxon>
        <taxon>Chlorophyceae</taxon>
        <taxon>CS clade</taxon>
        <taxon>Chlamydomonadales</taxon>
        <taxon>Volvocaceae</taxon>
        <taxon>Volvox</taxon>
    </lineage>
</organism>
<sequence>MPPKSSKSRRQQTITYHLSNANARDAFEEELELEDAERQHRHTAGRAKRTGHGSAAFSLAADMPLSLHDRDISGMHEYSSPKATTDMINLLELFGASLDRELIENVYLGSNSKFNLAMERLLELAAGSCSNGSGAAGSGGGGASASEQEAVDSSAAGSEGNAASLASVAADTALGSSTGPTCYWDLLPDDLKRHVLAFFSSRDLARVARTCWDFAGSARSLRTNARQLQIPTGLGMHGIMAMVAGHPNARAISLRQWASVPLSDTDFTALVVALSTGSRSERRLVPVEALSFKGCRWLSDGHVMAVCHTMQHLKEVELTDCVGITDAALVALSKYQRLAPEGNSSSSSDVEYEGDATPLATTATSAAAAAAAAVTTPSVGPARPTQGLSVQRSSGGGVGSYCDDDDGDDELQFEFDATPAPPKQRNKPLAPRGADASAALSLQHRTEAGSIDDNGDNDGIRRRSISSDSGSDDEDDAVADTHVGDGGKNKCGAVAATSPSPVSALHGEFAAALVLSPPTAAHAGSRGPSEAGDVATPAMMPATLSVPPRGGSGDSGHGRRGTRGSDSAAATPLYGTSPLVGSLTGTSYGASRGGAGSPWLYGVSPAGPGGIMTGAVAAGTRSWLYGSSPVMGMSPFFRTGGATNITHNGWLARAATAATHHSSGRGLMSINVSGCIAISSDGVKALLSAPLPKACLLQLDISRCPRITRAALILPATSNLCVLRASACNNLHEVIMQLPLTSPLTELHLADCKQLSKLHVVAPALQQLHVGSCRHLSRLHLRCPQLRHLTASLCFRLVDLDPERWEVSRLEHLNLFGCRHLEWPGLTALLAMCGTSLRHLDINGCNSLVEVDIPAGNDGLRHLDASGCKSLVALHCHSPALTALTLRACPRLQEVALESAVLMRLDISNCPHLQRLAMPALRQQEQHDMPAPAAGAGANLSGAGQVGALRAVVGSGSSASVVGAGLGPVVATAADGGSSGGGAGLMVRMAGCDRLPVEIAVMLRRLREKAKQQATAPAAVTTTPMAVAASQSLGAPGWGGGLGATGLRP</sequence>
<proteinExistence type="predicted"/>
<evidence type="ECO:0000313" key="7">
    <source>
        <dbReference type="Proteomes" id="UP000747110"/>
    </source>
</evidence>
<dbReference type="GO" id="GO:0005930">
    <property type="term" value="C:axoneme"/>
    <property type="evidence" value="ECO:0007669"/>
    <property type="project" value="UniProtKB-SubCell"/>
</dbReference>
<feature type="compositionally biased region" description="Polar residues" evidence="2">
    <location>
        <begin position="11"/>
        <end position="21"/>
    </location>
</feature>
<keyword evidence="7" id="KW-1185">Reference proteome</keyword>
<evidence type="ECO:0000313" key="6">
    <source>
        <dbReference type="Proteomes" id="UP000722791"/>
    </source>
</evidence>
<feature type="compositionally biased region" description="Basic residues" evidence="2">
    <location>
        <begin position="1"/>
        <end position="10"/>
    </location>
</feature>
<dbReference type="InterPro" id="IPR001810">
    <property type="entry name" value="F-box_dom"/>
</dbReference>
<dbReference type="EMBL" id="BNCQ01000054">
    <property type="protein sequence ID" value="GIM14141.1"/>
    <property type="molecule type" value="Genomic_DNA"/>
</dbReference>
<evidence type="ECO:0000313" key="5">
    <source>
        <dbReference type="EMBL" id="GIM14141.1"/>
    </source>
</evidence>